<dbReference type="InParanoid" id="K1Q8G5"/>
<evidence type="ECO:0000313" key="1">
    <source>
        <dbReference type="EMBL" id="EKC17601.1"/>
    </source>
</evidence>
<organism evidence="1">
    <name type="scientific">Magallana gigas</name>
    <name type="common">Pacific oyster</name>
    <name type="synonym">Crassostrea gigas</name>
    <dbReference type="NCBI Taxonomy" id="29159"/>
    <lineage>
        <taxon>Eukaryota</taxon>
        <taxon>Metazoa</taxon>
        <taxon>Spiralia</taxon>
        <taxon>Lophotrochozoa</taxon>
        <taxon>Mollusca</taxon>
        <taxon>Bivalvia</taxon>
        <taxon>Autobranchia</taxon>
        <taxon>Pteriomorphia</taxon>
        <taxon>Ostreida</taxon>
        <taxon>Ostreoidea</taxon>
        <taxon>Ostreidae</taxon>
        <taxon>Magallana</taxon>
    </lineage>
</organism>
<dbReference type="Gene3D" id="1.10.8.460">
    <property type="entry name" value="ppGaNTase-T1 linker domain-like"/>
    <property type="match status" value="1"/>
</dbReference>
<dbReference type="HOGENOM" id="CLU_3034391_0_0_1"/>
<reference evidence="1" key="1">
    <citation type="journal article" date="2012" name="Nature">
        <title>The oyster genome reveals stress adaptation and complexity of shell formation.</title>
        <authorList>
            <person name="Zhang G."/>
            <person name="Fang X."/>
            <person name="Guo X."/>
            <person name="Li L."/>
            <person name="Luo R."/>
            <person name="Xu F."/>
            <person name="Yang P."/>
            <person name="Zhang L."/>
            <person name="Wang X."/>
            <person name="Qi H."/>
            <person name="Xiong Z."/>
            <person name="Que H."/>
            <person name="Xie Y."/>
            <person name="Holland P.W."/>
            <person name="Paps J."/>
            <person name="Zhu Y."/>
            <person name="Wu F."/>
            <person name="Chen Y."/>
            <person name="Wang J."/>
            <person name="Peng C."/>
            <person name="Meng J."/>
            <person name="Yang L."/>
            <person name="Liu J."/>
            <person name="Wen B."/>
            <person name="Zhang N."/>
            <person name="Huang Z."/>
            <person name="Zhu Q."/>
            <person name="Feng Y."/>
            <person name="Mount A."/>
            <person name="Hedgecock D."/>
            <person name="Xu Z."/>
            <person name="Liu Y."/>
            <person name="Domazet-Loso T."/>
            <person name="Du Y."/>
            <person name="Sun X."/>
            <person name="Zhang S."/>
            <person name="Liu B."/>
            <person name="Cheng P."/>
            <person name="Jiang X."/>
            <person name="Li J."/>
            <person name="Fan D."/>
            <person name="Wang W."/>
            <person name="Fu W."/>
            <person name="Wang T."/>
            <person name="Wang B."/>
            <person name="Zhang J."/>
            <person name="Peng Z."/>
            <person name="Li Y."/>
            <person name="Li N."/>
            <person name="Wang J."/>
            <person name="Chen M."/>
            <person name="He Y."/>
            <person name="Tan F."/>
            <person name="Song X."/>
            <person name="Zheng Q."/>
            <person name="Huang R."/>
            <person name="Yang H."/>
            <person name="Du X."/>
            <person name="Chen L."/>
            <person name="Yang M."/>
            <person name="Gaffney P.M."/>
            <person name="Wang S."/>
            <person name="Luo L."/>
            <person name="She Z."/>
            <person name="Ming Y."/>
            <person name="Huang W."/>
            <person name="Zhang S."/>
            <person name="Huang B."/>
            <person name="Zhang Y."/>
            <person name="Qu T."/>
            <person name="Ni P."/>
            <person name="Miao G."/>
            <person name="Wang J."/>
            <person name="Wang Q."/>
            <person name="Steinberg C.E."/>
            <person name="Wang H."/>
            <person name="Li N."/>
            <person name="Qian L."/>
            <person name="Zhang G."/>
            <person name="Li Y."/>
            <person name="Yang H."/>
            <person name="Liu X."/>
            <person name="Wang J."/>
            <person name="Yin Y."/>
            <person name="Wang J."/>
        </authorList>
    </citation>
    <scope>NUCLEOTIDE SEQUENCE [LARGE SCALE GENOMIC DNA]</scope>
    <source>
        <strain evidence="1">05x7-T-G4-1.051#20</strain>
    </source>
</reference>
<accession>K1Q8G5</accession>
<gene>
    <name evidence="1" type="ORF">CGI_10000491</name>
</gene>
<proteinExistence type="predicted"/>
<sequence length="55" mass="6418">MWDAVLSPTVKFDTCIPVFLPIVSVLFVVYIRQGDYGDVTDRKKLRERLQCHSFD</sequence>
<dbReference type="AlphaFoldDB" id="K1Q8G5"/>
<dbReference type="EMBL" id="JH822500">
    <property type="protein sequence ID" value="EKC17601.1"/>
    <property type="molecule type" value="Genomic_DNA"/>
</dbReference>
<protein>
    <submittedName>
        <fullName evidence="1">Uncharacterized protein</fullName>
    </submittedName>
</protein>
<name>K1Q8G5_MAGGI</name>